<dbReference type="InterPro" id="IPR012442">
    <property type="entry name" value="DUF1645_plant"/>
</dbReference>
<feature type="compositionally biased region" description="Acidic residues" evidence="1">
    <location>
        <begin position="39"/>
        <end position="55"/>
    </location>
</feature>
<organism evidence="2 3">
    <name type="scientific">Actinidia rufa</name>
    <dbReference type="NCBI Taxonomy" id="165716"/>
    <lineage>
        <taxon>Eukaryota</taxon>
        <taxon>Viridiplantae</taxon>
        <taxon>Streptophyta</taxon>
        <taxon>Embryophyta</taxon>
        <taxon>Tracheophyta</taxon>
        <taxon>Spermatophyta</taxon>
        <taxon>Magnoliopsida</taxon>
        <taxon>eudicotyledons</taxon>
        <taxon>Gunneridae</taxon>
        <taxon>Pentapetalae</taxon>
        <taxon>asterids</taxon>
        <taxon>Ericales</taxon>
        <taxon>Actinidiaceae</taxon>
        <taxon>Actinidia</taxon>
    </lineage>
</organism>
<comment type="caution">
    <text evidence="2">The sequence shown here is derived from an EMBL/GenBank/DDBJ whole genome shotgun (WGS) entry which is preliminary data.</text>
</comment>
<accession>A0A7J0HE57</accession>
<feature type="compositionally biased region" description="Polar residues" evidence="1">
    <location>
        <begin position="1"/>
        <end position="16"/>
    </location>
</feature>
<feature type="region of interest" description="Disordered" evidence="1">
    <location>
        <begin position="1"/>
        <end position="71"/>
    </location>
</feature>
<dbReference type="EMBL" id="BJWL01000029">
    <property type="protein sequence ID" value="GFZ21251.1"/>
    <property type="molecule type" value="Genomic_DNA"/>
</dbReference>
<reference evidence="2 3" key="1">
    <citation type="submission" date="2019-07" db="EMBL/GenBank/DDBJ databases">
        <title>De Novo Assembly of kiwifruit Actinidia rufa.</title>
        <authorList>
            <person name="Sugita-Konishi S."/>
            <person name="Sato K."/>
            <person name="Mori E."/>
            <person name="Abe Y."/>
            <person name="Kisaki G."/>
            <person name="Hamano K."/>
            <person name="Suezawa K."/>
            <person name="Otani M."/>
            <person name="Fukuda T."/>
            <person name="Manabe T."/>
            <person name="Gomi K."/>
            <person name="Tabuchi M."/>
            <person name="Akimitsu K."/>
            <person name="Kataoka I."/>
        </authorList>
    </citation>
    <scope>NUCLEOTIDE SEQUENCE [LARGE SCALE GENOMIC DNA]</scope>
    <source>
        <strain evidence="3">cv. Fuchu</strain>
    </source>
</reference>
<name>A0A7J0HE57_9ERIC</name>
<evidence type="ECO:0000313" key="3">
    <source>
        <dbReference type="Proteomes" id="UP000585474"/>
    </source>
</evidence>
<feature type="compositionally biased region" description="Basic and acidic residues" evidence="1">
    <location>
        <begin position="190"/>
        <end position="200"/>
    </location>
</feature>
<proteinExistence type="predicted"/>
<dbReference type="Pfam" id="PF07816">
    <property type="entry name" value="DUF1645"/>
    <property type="match status" value="1"/>
</dbReference>
<evidence type="ECO:0000256" key="1">
    <source>
        <dbReference type="SAM" id="MobiDB-lite"/>
    </source>
</evidence>
<gene>
    <name evidence="2" type="ORF">Acr_29g0004130</name>
</gene>
<feature type="region of interest" description="Disordered" evidence="1">
    <location>
        <begin position="109"/>
        <end position="130"/>
    </location>
</feature>
<dbReference type="Proteomes" id="UP000585474">
    <property type="component" value="Unassembled WGS sequence"/>
</dbReference>
<sequence length="275" mass="30248">MQASLEESERISSPSLRSDFPDKFPQFCDDFSGKMKLDESDDDDEEEVEDGDDEFSFACIGADGSPISAGDAFEDGQIKAIFPLFDQSLLFDGDATDLPRQPSVKVFVETEDPAPPPTESDAAEADPTGPYCEWSRKAVEASPEGCKKSNSTGFSKVWRFRDLVNRSNSDGRDAFVFLKNGNPAPANSKAVEKTDGSSDKKKIATAVCGEVKAADGGGVKVRTKKVKKSETAPLEQYMRNRREEDRKRSYLPYRPELVGFFTNVNGGLSRNVHPF</sequence>
<dbReference type="AlphaFoldDB" id="A0A7J0HE57"/>
<protein>
    <submittedName>
        <fullName evidence="2">Uncharacterized protein</fullName>
    </submittedName>
</protein>
<dbReference type="OrthoDB" id="1933664at2759"/>
<keyword evidence="3" id="KW-1185">Reference proteome</keyword>
<evidence type="ECO:0000313" key="2">
    <source>
        <dbReference type="EMBL" id="GFZ21251.1"/>
    </source>
</evidence>
<dbReference type="PANTHER" id="PTHR33095:SF114">
    <property type="entry name" value="DUF1645 FAMILY PROTEIN"/>
    <property type="match status" value="1"/>
</dbReference>
<dbReference type="PANTHER" id="PTHR33095">
    <property type="entry name" value="OS07G0619500 PROTEIN"/>
    <property type="match status" value="1"/>
</dbReference>
<feature type="region of interest" description="Disordered" evidence="1">
    <location>
        <begin position="179"/>
        <end position="200"/>
    </location>
</feature>